<keyword evidence="4" id="KW-0963">Cytoplasm</keyword>
<dbReference type="InterPro" id="IPR025607">
    <property type="entry name" value="Ribosomal_uL18_C_euk"/>
</dbReference>
<dbReference type="InterPro" id="IPR005485">
    <property type="entry name" value="Rbsml_uL18_euk_arch"/>
</dbReference>
<evidence type="ECO:0000259" key="10">
    <source>
        <dbReference type="Pfam" id="PF14204"/>
    </source>
</evidence>
<dbReference type="PANTHER" id="PTHR23410:SF12">
    <property type="entry name" value="LARGE RIBOSOMAL SUBUNIT PROTEIN UL18"/>
    <property type="match status" value="1"/>
</dbReference>
<evidence type="ECO:0000256" key="4">
    <source>
        <dbReference type="ARBA" id="ARBA00022490"/>
    </source>
</evidence>
<dbReference type="EMBL" id="UYYB01017528">
    <property type="protein sequence ID" value="VDM70774.1"/>
    <property type="molecule type" value="Genomic_DNA"/>
</dbReference>
<dbReference type="PANTHER" id="PTHR23410">
    <property type="entry name" value="RIBOSOMAL PROTEIN L5-RELATED"/>
    <property type="match status" value="1"/>
</dbReference>
<dbReference type="GO" id="GO:0003735">
    <property type="term" value="F:structural constituent of ribosome"/>
    <property type="evidence" value="ECO:0007669"/>
    <property type="project" value="InterPro"/>
</dbReference>
<dbReference type="Pfam" id="PF14204">
    <property type="entry name" value="Ribosomal_L18_c"/>
    <property type="match status" value="1"/>
</dbReference>
<evidence type="ECO:0000256" key="9">
    <source>
        <dbReference type="ARBA" id="ARBA00035352"/>
    </source>
</evidence>
<keyword evidence="12" id="KW-1185">Reference proteome</keyword>
<evidence type="ECO:0000256" key="1">
    <source>
        <dbReference type="ARBA" id="ARBA00004021"/>
    </source>
</evidence>
<evidence type="ECO:0000256" key="2">
    <source>
        <dbReference type="ARBA" id="ARBA00004496"/>
    </source>
</evidence>
<feature type="non-terminal residue" evidence="11">
    <location>
        <position position="1"/>
    </location>
</feature>
<dbReference type="Gene3D" id="3.30.420.100">
    <property type="match status" value="1"/>
</dbReference>
<comment type="similarity">
    <text evidence="3">Belongs to the universal ribosomal protein uL18 family.</text>
</comment>
<gene>
    <name evidence="11" type="ORF">SVUK_LOCUS5772</name>
</gene>
<dbReference type="GO" id="GO:0008097">
    <property type="term" value="F:5S rRNA binding"/>
    <property type="evidence" value="ECO:0007669"/>
    <property type="project" value="InterPro"/>
</dbReference>
<sequence>NYAAAYATGLLLARRHLKNLELDKIFPGQDEINGEYFIVEEEDGRRPFKAVLDVGLSRTTTGCKIFGVMKGVVDGGIDIPHSETRFFGYDSENKKYNAQAHRDRIFGKHVADYMRKLKEEDPEAYNRQFSQFIANGVEADDLETMYKNAHEAIRKNPDHIAKPKKQIGKPKDYHTYKISLSERKKRIEEKKQLLLQLKEQQQSSTS</sequence>
<dbReference type="OrthoDB" id="1618453at2759"/>
<keyword evidence="5" id="KW-0694">RNA-binding</keyword>
<dbReference type="SUPFAM" id="SSF53137">
    <property type="entry name" value="Translational machinery components"/>
    <property type="match status" value="1"/>
</dbReference>
<dbReference type="AlphaFoldDB" id="A0A3P7IYM1"/>
<evidence type="ECO:0000313" key="12">
    <source>
        <dbReference type="Proteomes" id="UP000270094"/>
    </source>
</evidence>
<keyword evidence="7" id="KW-0687">Ribonucleoprotein</keyword>
<evidence type="ECO:0000256" key="5">
    <source>
        <dbReference type="ARBA" id="ARBA00022730"/>
    </source>
</evidence>
<evidence type="ECO:0000256" key="7">
    <source>
        <dbReference type="ARBA" id="ARBA00023274"/>
    </source>
</evidence>
<reference evidence="11 12" key="1">
    <citation type="submission" date="2018-11" db="EMBL/GenBank/DDBJ databases">
        <authorList>
            <consortium name="Pathogen Informatics"/>
        </authorList>
    </citation>
    <scope>NUCLEOTIDE SEQUENCE [LARGE SCALE GENOMIC DNA]</scope>
</reference>
<feature type="domain" description="Large ribosomal subunit protein uL18 C-terminal eukaryotes" evidence="10">
    <location>
        <begin position="142"/>
        <end position="195"/>
    </location>
</feature>
<dbReference type="GO" id="GO:0022625">
    <property type="term" value="C:cytosolic large ribosomal subunit"/>
    <property type="evidence" value="ECO:0007669"/>
    <property type="project" value="TreeGrafter"/>
</dbReference>
<comment type="subcellular location">
    <subcellularLocation>
        <location evidence="2">Cytoplasm</location>
    </subcellularLocation>
</comment>
<dbReference type="Pfam" id="PF17144">
    <property type="entry name" value="Ribosomal_L5e"/>
    <property type="match status" value="1"/>
</dbReference>
<dbReference type="PRINTS" id="PR00058">
    <property type="entry name" value="RIBOSOMALL5"/>
</dbReference>
<accession>A0A3P7IYM1</accession>
<comment type="function">
    <text evidence="1">Component of the ribosome, a large ribonucleoprotein complex responsible for the synthesis of proteins in the cell. The small ribosomal subunit (SSU) binds messenger RNAs (mRNAs) and translates the encoded message by selecting cognate aminoacyl-transfer RNA (tRNA) molecules. The large subunit (LSU) contains the ribosomal catalytic site termed the peptidyl transferase center (PTC), which catalyzes the formation of peptide bonds, thereby polymerizing the amino acids delivered by tRNAs into a polypeptide chain. The nascent polypeptides leave the ribosome through a tunnel in the LSU and interact with protein factors that function in enzymatic processing, targeting, and the membrane insertion of nascent chains at the exit of the ribosomal tunnel.</text>
</comment>
<evidence type="ECO:0000313" key="11">
    <source>
        <dbReference type="EMBL" id="VDM70774.1"/>
    </source>
</evidence>
<evidence type="ECO:0000256" key="8">
    <source>
        <dbReference type="ARBA" id="ARBA00035197"/>
    </source>
</evidence>
<evidence type="ECO:0000256" key="6">
    <source>
        <dbReference type="ARBA" id="ARBA00022980"/>
    </source>
</evidence>
<keyword evidence="6" id="KW-0689">Ribosomal protein</keyword>
<dbReference type="GO" id="GO:0000027">
    <property type="term" value="P:ribosomal large subunit assembly"/>
    <property type="evidence" value="ECO:0007669"/>
    <property type="project" value="TreeGrafter"/>
</dbReference>
<dbReference type="GO" id="GO:0006412">
    <property type="term" value="P:translation"/>
    <property type="evidence" value="ECO:0007669"/>
    <property type="project" value="InterPro"/>
</dbReference>
<name>A0A3P7IYM1_STRVU</name>
<organism evidence="11 12">
    <name type="scientific">Strongylus vulgaris</name>
    <name type="common">Blood worm</name>
    <dbReference type="NCBI Taxonomy" id="40348"/>
    <lineage>
        <taxon>Eukaryota</taxon>
        <taxon>Metazoa</taxon>
        <taxon>Ecdysozoa</taxon>
        <taxon>Nematoda</taxon>
        <taxon>Chromadorea</taxon>
        <taxon>Rhabditida</taxon>
        <taxon>Rhabditina</taxon>
        <taxon>Rhabditomorpha</taxon>
        <taxon>Strongyloidea</taxon>
        <taxon>Strongylidae</taxon>
        <taxon>Strongylus</taxon>
    </lineage>
</organism>
<evidence type="ECO:0000256" key="3">
    <source>
        <dbReference type="ARBA" id="ARBA00007116"/>
    </source>
</evidence>
<keyword evidence="5" id="KW-0699">rRNA-binding</keyword>
<proteinExistence type="inferred from homology"/>
<dbReference type="Proteomes" id="UP000270094">
    <property type="component" value="Unassembled WGS sequence"/>
</dbReference>
<protein>
    <recommendedName>
        <fullName evidence="8">Large ribosomal subunit protein uL18</fullName>
    </recommendedName>
    <alternativeName>
        <fullName evidence="9">60S ribosomal protein L5</fullName>
    </alternativeName>
</protein>